<gene>
    <name evidence="2" type="ORF">SAMN06265222_10251</name>
</gene>
<keyword evidence="1" id="KW-1133">Transmembrane helix</keyword>
<organism evidence="2 3">
    <name type="scientific">Neorhodopirellula lusitana</name>
    <dbReference type="NCBI Taxonomy" id="445327"/>
    <lineage>
        <taxon>Bacteria</taxon>
        <taxon>Pseudomonadati</taxon>
        <taxon>Planctomycetota</taxon>
        <taxon>Planctomycetia</taxon>
        <taxon>Pirellulales</taxon>
        <taxon>Pirellulaceae</taxon>
        <taxon>Neorhodopirellula</taxon>
    </lineage>
</organism>
<evidence type="ECO:0000256" key="1">
    <source>
        <dbReference type="SAM" id="Phobius"/>
    </source>
</evidence>
<evidence type="ECO:0000313" key="2">
    <source>
        <dbReference type="EMBL" id="SMP46043.1"/>
    </source>
</evidence>
<keyword evidence="1" id="KW-0472">Membrane</keyword>
<proteinExistence type="predicted"/>
<comment type="caution">
    <text evidence="2">The sequence shown here is derived from an EMBL/GenBank/DDBJ whole genome shotgun (WGS) entry which is preliminary data.</text>
</comment>
<feature type="transmembrane region" description="Helical" evidence="1">
    <location>
        <begin position="22"/>
        <end position="42"/>
    </location>
</feature>
<name>A0ABY1PVB4_9BACT</name>
<keyword evidence="1" id="KW-0812">Transmembrane</keyword>
<evidence type="ECO:0000313" key="3">
    <source>
        <dbReference type="Proteomes" id="UP001158067"/>
    </source>
</evidence>
<keyword evidence="3" id="KW-1185">Reference proteome</keyword>
<reference evidence="2 3" key="1">
    <citation type="submission" date="2017-05" db="EMBL/GenBank/DDBJ databases">
        <authorList>
            <person name="Varghese N."/>
            <person name="Submissions S."/>
        </authorList>
    </citation>
    <scope>NUCLEOTIDE SEQUENCE [LARGE SCALE GENOMIC DNA]</scope>
    <source>
        <strain evidence="2 3">DSM 25457</strain>
    </source>
</reference>
<accession>A0ABY1PVB4</accession>
<protein>
    <submittedName>
        <fullName evidence="2">Uncharacterized protein</fullName>
    </submittedName>
</protein>
<dbReference type="EMBL" id="FXUG01000002">
    <property type="protein sequence ID" value="SMP46043.1"/>
    <property type="molecule type" value="Genomic_DNA"/>
</dbReference>
<sequence>MDCCGSHQRGCPARFGTQDSKLSFSLVIMIDFGLTVVESMIVGPDAHRGFPKASYRSL</sequence>
<dbReference type="Proteomes" id="UP001158067">
    <property type="component" value="Unassembled WGS sequence"/>
</dbReference>